<comment type="caution">
    <text evidence="3">The sequence shown here is derived from an EMBL/GenBank/DDBJ whole genome shotgun (WGS) entry which is preliminary data.</text>
</comment>
<name>A0ABS2PVB2_9BACL</name>
<dbReference type="RefSeq" id="WP_205001965.1">
    <property type="nucleotide sequence ID" value="NZ_JAFBER010000001.1"/>
</dbReference>
<dbReference type="EMBL" id="JAFBER010000001">
    <property type="protein sequence ID" value="MBM7643993.1"/>
    <property type="molecule type" value="Genomic_DNA"/>
</dbReference>
<dbReference type="Proteomes" id="UP000808914">
    <property type="component" value="Unassembled WGS sequence"/>
</dbReference>
<sequence>MKKFLCLFLGMILAVALSACSFGPKNASEVLEKAEKASKDIQSFKENSVSEMKTTEQGQSVVLRTEGSSEIQKKPLAAYINQTVESGRSVNIKMYMTKDSIYLKSPEEPDMWLKMNHSDNQQLAGSNPQSLDIQGLLKSLKSQSKHFDLIEKDHVYVLKFNGNGQDFAEFLNKMTRDQMAGIGNQSKAALENAEYHHVSLTYSFDKEKFTPKAMNLKLDMTIADPEHSMEKTDLNMNLKVNYSQINKVKVSVPESVKNNAREWPSPNQNQENDNSYKKSI</sequence>
<protein>
    <recommendedName>
        <fullName evidence="5">DUF4292 domain-containing protein</fullName>
    </recommendedName>
</protein>
<proteinExistence type="predicted"/>
<keyword evidence="2" id="KW-0732">Signal</keyword>
<feature type="region of interest" description="Disordered" evidence="1">
    <location>
        <begin position="256"/>
        <end position="280"/>
    </location>
</feature>
<evidence type="ECO:0000313" key="3">
    <source>
        <dbReference type="EMBL" id="MBM7643993.1"/>
    </source>
</evidence>
<keyword evidence="4" id="KW-1185">Reference proteome</keyword>
<evidence type="ECO:0008006" key="5">
    <source>
        <dbReference type="Google" id="ProtNLM"/>
    </source>
</evidence>
<dbReference type="Pfam" id="PF20316">
    <property type="entry name" value="DUF6612"/>
    <property type="match status" value="1"/>
</dbReference>
<evidence type="ECO:0000256" key="1">
    <source>
        <dbReference type="SAM" id="MobiDB-lite"/>
    </source>
</evidence>
<evidence type="ECO:0000313" key="4">
    <source>
        <dbReference type="Proteomes" id="UP000808914"/>
    </source>
</evidence>
<evidence type="ECO:0000256" key="2">
    <source>
        <dbReference type="SAM" id="SignalP"/>
    </source>
</evidence>
<dbReference type="PROSITE" id="PS51257">
    <property type="entry name" value="PROKAR_LIPOPROTEIN"/>
    <property type="match status" value="1"/>
</dbReference>
<feature type="chain" id="PRO_5045127212" description="DUF4292 domain-containing protein" evidence="2">
    <location>
        <begin position="28"/>
        <end position="280"/>
    </location>
</feature>
<organism evidence="3 4">
    <name type="scientific">Scopulibacillus daqui</name>
    <dbReference type="NCBI Taxonomy" id="1469162"/>
    <lineage>
        <taxon>Bacteria</taxon>
        <taxon>Bacillati</taxon>
        <taxon>Bacillota</taxon>
        <taxon>Bacilli</taxon>
        <taxon>Bacillales</taxon>
        <taxon>Sporolactobacillaceae</taxon>
        <taxon>Scopulibacillus</taxon>
    </lineage>
</organism>
<reference evidence="3 4" key="1">
    <citation type="submission" date="2021-01" db="EMBL/GenBank/DDBJ databases">
        <title>Genomic Encyclopedia of Type Strains, Phase IV (KMG-IV): sequencing the most valuable type-strain genomes for metagenomic binning, comparative biology and taxonomic classification.</title>
        <authorList>
            <person name="Goeker M."/>
        </authorList>
    </citation>
    <scope>NUCLEOTIDE SEQUENCE [LARGE SCALE GENOMIC DNA]</scope>
    <source>
        <strain evidence="3 4">DSM 28236</strain>
    </source>
</reference>
<accession>A0ABS2PVB2</accession>
<dbReference type="Gene3D" id="2.50.20.20">
    <property type="match status" value="1"/>
</dbReference>
<feature type="compositionally biased region" description="Polar residues" evidence="1">
    <location>
        <begin position="265"/>
        <end position="280"/>
    </location>
</feature>
<gene>
    <name evidence="3" type="ORF">JOD45_000184</name>
</gene>
<feature type="signal peptide" evidence="2">
    <location>
        <begin position="1"/>
        <end position="27"/>
    </location>
</feature>
<dbReference type="InterPro" id="IPR046720">
    <property type="entry name" value="DUF6612"/>
</dbReference>